<dbReference type="PANTHER" id="PTHR44591">
    <property type="entry name" value="STRESS RESPONSE REGULATOR PROTEIN 1"/>
    <property type="match status" value="1"/>
</dbReference>
<dbReference type="Gene3D" id="3.40.50.2300">
    <property type="match status" value="1"/>
</dbReference>
<dbReference type="SMART" id="SM00448">
    <property type="entry name" value="REC"/>
    <property type="match status" value="1"/>
</dbReference>
<dbReference type="Proteomes" id="UP000463470">
    <property type="component" value="Unassembled WGS sequence"/>
</dbReference>
<evidence type="ECO:0000256" key="4">
    <source>
        <dbReference type="PROSITE-ProRule" id="PRU00169"/>
    </source>
</evidence>
<proteinExistence type="predicted"/>
<dbReference type="PANTHER" id="PTHR44591:SF3">
    <property type="entry name" value="RESPONSE REGULATORY DOMAIN-CONTAINING PROTEIN"/>
    <property type="match status" value="1"/>
</dbReference>
<dbReference type="GO" id="GO:0000160">
    <property type="term" value="P:phosphorelay signal transduction system"/>
    <property type="evidence" value="ECO:0007669"/>
    <property type="project" value="InterPro"/>
</dbReference>
<dbReference type="Pfam" id="PF00072">
    <property type="entry name" value="Response_reg"/>
    <property type="match status" value="1"/>
</dbReference>
<comment type="caution">
    <text evidence="6">The sequence shown here is derived from an EMBL/GenBank/DDBJ whole genome shotgun (WGS) entry which is preliminary data.</text>
</comment>
<comment type="function">
    <text evidence="3">May play the central regulatory role in sporulation. It may be an element of the effector pathway responsible for the activation of sporulation genes in response to nutritional stress. Spo0A may act in concert with spo0H (a sigma factor) to control the expression of some genes that are critical to the sporulation process.</text>
</comment>
<evidence type="ECO:0000256" key="1">
    <source>
        <dbReference type="ARBA" id="ARBA00018672"/>
    </source>
</evidence>
<protein>
    <recommendedName>
        <fullName evidence="1">Stage 0 sporulation protein A homolog</fullName>
    </recommendedName>
</protein>
<name>A0A845L4D5_9FIRM</name>
<dbReference type="PROSITE" id="PS50110">
    <property type="entry name" value="RESPONSE_REGULATORY"/>
    <property type="match status" value="1"/>
</dbReference>
<accession>A0A845L4D5</accession>
<feature type="modified residue" description="4-aspartylphosphate" evidence="4">
    <location>
        <position position="55"/>
    </location>
</feature>
<evidence type="ECO:0000313" key="7">
    <source>
        <dbReference type="Proteomes" id="UP000463470"/>
    </source>
</evidence>
<feature type="domain" description="Response regulatory" evidence="5">
    <location>
        <begin position="6"/>
        <end position="120"/>
    </location>
</feature>
<dbReference type="InterPro" id="IPR001789">
    <property type="entry name" value="Sig_transdc_resp-reg_receiver"/>
</dbReference>
<evidence type="ECO:0000256" key="3">
    <source>
        <dbReference type="ARBA" id="ARBA00024867"/>
    </source>
</evidence>
<organism evidence="6 7">
    <name type="scientific">Heliomicrobium undosum</name>
    <dbReference type="NCBI Taxonomy" id="121734"/>
    <lineage>
        <taxon>Bacteria</taxon>
        <taxon>Bacillati</taxon>
        <taxon>Bacillota</taxon>
        <taxon>Clostridia</taxon>
        <taxon>Eubacteriales</taxon>
        <taxon>Heliobacteriaceae</taxon>
        <taxon>Heliomicrobium</taxon>
    </lineage>
</organism>
<reference evidence="6 7" key="1">
    <citation type="submission" date="2020-01" db="EMBL/GenBank/DDBJ databases">
        <title>Whole-genome sequence of Heliobacterium undosum DSM 13378.</title>
        <authorList>
            <person name="Kyndt J.A."/>
            <person name="Meyer T.E."/>
        </authorList>
    </citation>
    <scope>NUCLEOTIDE SEQUENCE [LARGE SCALE GENOMIC DNA]</scope>
    <source>
        <strain evidence="6 7">DSM 13378</strain>
    </source>
</reference>
<dbReference type="SUPFAM" id="SSF52172">
    <property type="entry name" value="CheY-like"/>
    <property type="match status" value="1"/>
</dbReference>
<dbReference type="CDD" id="cd00156">
    <property type="entry name" value="REC"/>
    <property type="match status" value="1"/>
</dbReference>
<evidence type="ECO:0000256" key="2">
    <source>
        <dbReference type="ARBA" id="ARBA00022553"/>
    </source>
</evidence>
<dbReference type="InterPro" id="IPR011006">
    <property type="entry name" value="CheY-like_superfamily"/>
</dbReference>
<evidence type="ECO:0000259" key="5">
    <source>
        <dbReference type="PROSITE" id="PS50110"/>
    </source>
</evidence>
<dbReference type="EMBL" id="WXEY01000008">
    <property type="protein sequence ID" value="MZP29895.1"/>
    <property type="molecule type" value="Genomic_DNA"/>
</dbReference>
<dbReference type="OrthoDB" id="9808843at2"/>
<sequence>MEAGKRILVVDDQAGVRSLLRIILQDAGYKVYTAVNGIEAVRKVEEGDIPFVLMDVRMPGLDGFQAMLQMMKQNPDIKVVLMTAFSDENLIQQALQEGAIGYLTKPFDVYQLRERIDRMWNATIGSGWLICAGGAESRKTGTST</sequence>
<dbReference type="InterPro" id="IPR050595">
    <property type="entry name" value="Bact_response_regulator"/>
</dbReference>
<gene>
    <name evidence="6" type="ORF">GTO91_09290</name>
</gene>
<keyword evidence="7" id="KW-1185">Reference proteome</keyword>
<keyword evidence="2 4" id="KW-0597">Phosphoprotein</keyword>
<evidence type="ECO:0000313" key="6">
    <source>
        <dbReference type="EMBL" id="MZP29895.1"/>
    </source>
</evidence>
<dbReference type="RefSeq" id="WP_161258193.1">
    <property type="nucleotide sequence ID" value="NZ_WXEY01000008.1"/>
</dbReference>
<dbReference type="AlphaFoldDB" id="A0A845L4D5"/>